<dbReference type="SUPFAM" id="SSF140371">
    <property type="entry name" value="Vng1086c-like"/>
    <property type="match status" value="1"/>
</dbReference>
<evidence type="ECO:0000313" key="1">
    <source>
        <dbReference type="EMBL" id="HEH34813.1"/>
    </source>
</evidence>
<sequence length="90" mass="10106">MQKEEVVILHLVLFHIKRILESAGVANGHFKAYESLGISPVHINRSKSEHKKAVLLLCKGISEVLRASQDKLLQDPRIRDSLEVAKIIAQ</sequence>
<protein>
    <submittedName>
        <fullName evidence="1">Uncharacterized protein</fullName>
    </submittedName>
</protein>
<dbReference type="Pfam" id="PF01893">
    <property type="entry name" value="UPF0058"/>
    <property type="match status" value="1"/>
</dbReference>
<comment type="caution">
    <text evidence="1">The sequence shown here is derived from an EMBL/GenBank/DDBJ whole genome shotgun (WGS) entry which is preliminary data.</text>
</comment>
<dbReference type="InterPro" id="IPR036519">
    <property type="entry name" value="UPF0058_sf"/>
</dbReference>
<dbReference type="Gene3D" id="1.20.1270.110">
    <property type="entry name" value="Uncharacterised protein family UPF0058"/>
    <property type="match status" value="1"/>
</dbReference>
<reference evidence="1" key="1">
    <citation type="journal article" date="2020" name="mSystems">
        <title>Genome- and Community-Level Interaction Insights into Carbon Utilization and Element Cycling Functions of Hydrothermarchaeota in Hydrothermal Sediment.</title>
        <authorList>
            <person name="Zhou Z."/>
            <person name="Liu Y."/>
            <person name="Xu W."/>
            <person name="Pan J."/>
            <person name="Luo Z.H."/>
            <person name="Li M."/>
        </authorList>
    </citation>
    <scope>NUCLEOTIDE SEQUENCE [LARGE SCALE GENOMIC DNA]</scope>
    <source>
        <strain evidence="1">SpSt-26</strain>
    </source>
</reference>
<accession>A0A7J2TGU7</accession>
<dbReference type="PANTHER" id="PTHR42203">
    <property type="entry name" value="UPF0058 PROTEIN MJ1205"/>
    <property type="match status" value="1"/>
</dbReference>
<gene>
    <name evidence="1" type="ORF">ENP88_01375</name>
</gene>
<dbReference type="AlphaFoldDB" id="A0A7J2TGU7"/>
<dbReference type="EMBL" id="DSLA01000023">
    <property type="protein sequence ID" value="HEH34813.1"/>
    <property type="molecule type" value="Genomic_DNA"/>
</dbReference>
<dbReference type="PANTHER" id="PTHR42203:SF2">
    <property type="entry name" value="UPF0058 PROTEIN MJ1205"/>
    <property type="match status" value="1"/>
</dbReference>
<name>A0A7J2TGU7_ARCFL</name>
<organism evidence="1">
    <name type="scientific">Archaeoglobus fulgidus</name>
    <dbReference type="NCBI Taxonomy" id="2234"/>
    <lineage>
        <taxon>Archaea</taxon>
        <taxon>Methanobacteriati</taxon>
        <taxon>Methanobacteriota</taxon>
        <taxon>Archaeoglobi</taxon>
        <taxon>Archaeoglobales</taxon>
        <taxon>Archaeoglobaceae</taxon>
        <taxon>Archaeoglobus</taxon>
    </lineage>
</organism>
<proteinExistence type="predicted"/>
<dbReference type="InterPro" id="IPR002753">
    <property type="entry name" value="UPF0058"/>
</dbReference>